<reference evidence="1" key="1">
    <citation type="journal article" date="2020" name="mSystems">
        <title>Genome- and Community-Level Interaction Insights into Carbon Utilization and Element Cycling Functions of Hydrothermarchaeota in Hydrothermal Sediment.</title>
        <authorList>
            <person name="Zhou Z."/>
            <person name="Liu Y."/>
            <person name="Xu W."/>
            <person name="Pan J."/>
            <person name="Luo Z.H."/>
            <person name="Li M."/>
        </authorList>
    </citation>
    <scope>NUCLEOTIDE SEQUENCE [LARGE SCALE GENOMIC DNA]</scope>
    <source>
        <strain evidence="1">SpSt-265</strain>
        <strain evidence="2">SpSt-465</strain>
    </source>
</reference>
<protein>
    <submittedName>
        <fullName evidence="1">Uncharacterized protein</fullName>
    </submittedName>
</protein>
<accession>A0A7C1RZR1</accession>
<sequence>MSPPQIRTHFVRRNQDLTISSTVELYTPAGQRLESGANSNHRLPAGVYLLREENRLLRLVIF</sequence>
<proteinExistence type="predicted"/>
<dbReference type="EMBL" id="DSLG01000008">
    <property type="protein sequence ID" value="HEA87962.1"/>
    <property type="molecule type" value="Genomic_DNA"/>
</dbReference>
<name>A0A7C1RZR1_UNCW3</name>
<evidence type="ECO:0000313" key="1">
    <source>
        <dbReference type="EMBL" id="HEA87962.1"/>
    </source>
</evidence>
<comment type="caution">
    <text evidence="1">The sequence shown here is derived from an EMBL/GenBank/DDBJ whole genome shotgun (WGS) entry which is preliminary data.</text>
</comment>
<dbReference type="AlphaFoldDB" id="A0A7C1RZR1"/>
<dbReference type="EMBL" id="DSTU01000004">
    <property type="protein sequence ID" value="HFJ53800.1"/>
    <property type="molecule type" value="Genomic_DNA"/>
</dbReference>
<organism evidence="1">
    <name type="scientific">candidate division WOR-3 bacterium</name>
    <dbReference type="NCBI Taxonomy" id="2052148"/>
    <lineage>
        <taxon>Bacteria</taxon>
        <taxon>Bacteria division WOR-3</taxon>
    </lineage>
</organism>
<gene>
    <name evidence="1" type="ORF">ENP94_08190</name>
    <name evidence="2" type="ORF">ENS16_03835</name>
</gene>
<evidence type="ECO:0000313" key="2">
    <source>
        <dbReference type="EMBL" id="HFJ53800.1"/>
    </source>
</evidence>